<dbReference type="Pfam" id="PF00015">
    <property type="entry name" value="MCPsignal"/>
    <property type="match status" value="1"/>
</dbReference>
<evidence type="ECO:0000256" key="2">
    <source>
        <dbReference type="ARBA" id="ARBA00022692"/>
    </source>
</evidence>
<evidence type="ECO:0000256" key="4">
    <source>
        <dbReference type="ARBA" id="ARBA00023136"/>
    </source>
</evidence>
<keyword evidence="3 9" id="KW-1133">Transmembrane helix</keyword>
<dbReference type="Proteomes" id="UP000648984">
    <property type="component" value="Unassembled WGS sequence"/>
</dbReference>
<dbReference type="PANTHER" id="PTHR32089">
    <property type="entry name" value="METHYL-ACCEPTING CHEMOTAXIS PROTEIN MCPB"/>
    <property type="match status" value="1"/>
</dbReference>
<proteinExistence type="inferred from homology"/>
<comment type="subcellular location">
    <subcellularLocation>
        <location evidence="1">Membrane</location>
        <topology evidence="1">Multi-pass membrane protein</topology>
    </subcellularLocation>
</comment>
<feature type="transmembrane region" description="Helical" evidence="9">
    <location>
        <begin position="56"/>
        <end position="76"/>
    </location>
</feature>
<evidence type="ECO:0000256" key="5">
    <source>
        <dbReference type="ARBA" id="ARBA00023224"/>
    </source>
</evidence>
<reference evidence="12 13" key="1">
    <citation type="submission" date="2019-12" db="EMBL/GenBank/DDBJ databases">
        <title>Comparative genomics gives insights into the taxonomy of the Azoarcus-Aromatoleum group and reveals separate origins of nif in the plant-associated Azoarcus and non-plant-associated Aromatoleum sub-groups.</title>
        <authorList>
            <person name="Lafos M."/>
            <person name="Maluk M."/>
            <person name="Batista M."/>
            <person name="Junghare M."/>
            <person name="Carmona M."/>
            <person name="Faoro H."/>
            <person name="Cruz L.M."/>
            <person name="Battistoni F."/>
            <person name="De Souza E."/>
            <person name="Pedrosa F."/>
            <person name="Chen W.-M."/>
            <person name="Poole P.S."/>
            <person name="Dixon R.A."/>
            <person name="James E.K."/>
        </authorList>
    </citation>
    <scope>NUCLEOTIDE SEQUENCE [LARGE SCALE GENOMIC DNA]</scope>
    <source>
        <strain evidence="12 13">22Lin</strain>
    </source>
</reference>
<evidence type="ECO:0000256" key="6">
    <source>
        <dbReference type="ARBA" id="ARBA00029447"/>
    </source>
</evidence>
<keyword evidence="2 9" id="KW-0812">Transmembrane</keyword>
<dbReference type="InterPro" id="IPR029095">
    <property type="entry name" value="NarX-like_N"/>
</dbReference>
<evidence type="ECO:0000256" key="3">
    <source>
        <dbReference type="ARBA" id="ARBA00022989"/>
    </source>
</evidence>
<sequence length="712" mass="75356">MALKLPKLNFSNKKKADPEDSPVATTIMEAPPPRRAAESPATKSRPGGARSATEKIGALAFVFALATLVGLSLLYYQYRDSANATSYIAAAGEMETLAQRIAKAAQLSLQGNQQAFAELRAGTRRFNELLEALAKGGTIDGRELPPAPASAQAQVETLTAAWNTASGHASQLIGQDKNLLALNQSVAAINQQNDALFEQAEQFAQLKLQGSNARDIAAASTGMMLTQRIAKNANALLVATTIDPETAFVLGKDAKTLTDLIGELRATSNDPEARRRLQALEAGAGDTLDAVTDILQNIQALVQAKAAGNEIFNAAETLTARASELSTALNSAYSGFTPATLGIAIAAVVGLIVLSMMAKVNNRELASRQLEAETQQRSAESERNVAQQAILRLMNEMGDLADGDLTVRTTVSEDITGAIADSVNYTIEELSVLVRRINDAAMRVTVATESAQKTSTELLSATERQSREIEEVGETVQQMARSMTESSERALRSAQVARRSLDSARKGAGAVENTIKGMNGIREQIQETSKRIKRLGESSQEIGEIVELISDITEQTNVLALNAAIQAASAGEAGRGFTVVAEEVQRLAERSAEATKQIAAIVKTIQTDTKDAVGSMENATRDVVEGAQLSDAAGQALSEIGDVSTETARLIEQISSDTQHQAATAARVAETMKEILAITEQTAHGTRQTAVSVGQLADLAVELKGSVSGFKV</sequence>
<comment type="similarity">
    <text evidence="6">Belongs to the methyl-accepting chemotaxis (MCP) protein family.</text>
</comment>
<dbReference type="RefSeq" id="WP_169259027.1">
    <property type="nucleotide sequence ID" value="NZ_WTVQ01000004.1"/>
</dbReference>
<evidence type="ECO:0000313" key="12">
    <source>
        <dbReference type="EMBL" id="NMG73879.1"/>
    </source>
</evidence>
<dbReference type="PANTHER" id="PTHR32089:SF119">
    <property type="entry name" value="METHYL-ACCEPTING CHEMOTAXIS PROTEIN CTPL"/>
    <property type="match status" value="1"/>
</dbReference>
<dbReference type="PROSITE" id="PS50885">
    <property type="entry name" value="HAMP"/>
    <property type="match status" value="1"/>
</dbReference>
<organism evidence="12 13">
    <name type="scientific">Aromatoleum diolicum</name>
    <dbReference type="NCBI Taxonomy" id="75796"/>
    <lineage>
        <taxon>Bacteria</taxon>
        <taxon>Pseudomonadati</taxon>
        <taxon>Pseudomonadota</taxon>
        <taxon>Betaproteobacteria</taxon>
        <taxon>Rhodocyclales</taxon>
        <taxon>Rhodocyclaceae</taxon>
        <taxon>Aromatoleum</taxon>
    </lineage>
</organism>
<dbReference type="Pfam" id="PF13675">
    <property type="entry name" value="PilJ"/>
    <property type="match status" value="1"/>
</dbReference>
<dbReference type="EMBL" id="WTVQ01000004">
    <property type="protein sequence ID" value="NMG73879.1"/>
    <property type="molecule type" value="Genomic_DNA"/>
</dbReference>
<dbReference type="PROSITE" id="PS50111">
    <property type="entry name" value="CHEMOTAXIS_TRANSDUC_2"/>
    <property type="match status" value="1"/>
</dbReference>
<feature type="domain" description="Methyl-accepting transducer" evidence="10">
    <location>
        <begin position="440"/>
        <end position="676"/>
    </location>
</feature>
<keyword evidence="5 7" id="KW-0807">Transducer</keyword>
<keyword evidence="4 9" id="KW-0472">Membrane</keyword>
<accession>A0ABX1Q682</accession>
<keyword evidence="13" id="KW-1185">Reference proteome</keyword>
<evidence type="ECO:0000313" key="13">
    <source>
        <dbReference type="Proteomes" id="UP000648984"/>
    </source>
</evidence>
<comment type="caution">
    <text evidence="12">The sequence shown here is derived from an EMBL/GenBank/DDBJ whole genome shotgun (WGS) entry which is preliminary data.</text>
</comment>
<gene>
    <name evidence="12" type="ORF">GPA25_03810</name>
</gene>
<feature type="domain" description="HAMP" evidence="11">
    <location>
        <begin position="384"/>
        <end position="435"/>
    </location>
</feature>
<feature type="transmembrane region" description="Helical" evidence="9">
    <location>
        <begin position="336"/>
        <end position="358"/>
    </location>
</feature>
<evidence type="ECO:0000256" key="8">
    <source>
        <dbReference type="SAM" id="MobiDB-lite"/>
    </source>
</evidence>
<dbReference type="InterPro" id="IPR004089">
    <property type="entry name" value="MCPsignal_dom"/>
</dbReference>
<protein>
    <submittedName>
        <fullName evidence="12">Methyl-accepting chemotaxis protein</fullName>
    </submittedName>
</protein>
<dbReference type="InterPro" id="IPR003660">
    <property type="entry name" value="HAMP_dom"/>
</dbReference>
<dbReference type="SMART" id="SM00283">
    <property type="entry name" value="MA"/>
    <property type="match status" value="1"/>
</dbReference>
<evidence type="ECO:0000259" key="10">
    <source>
        <dbReference type="PROSITE" id="PS50111"/>
    </source>
</evidence>
<evidence type="ECO:0000256" key="1">
    <source>
        <dbReference type="ARBA" id="ARBA00004141"/>
    </source>
</evidence>
<evidence type="ECO:0000256" key="9">
    <source>
        <dbReference type="SAM" id="Phobius"/>
    </source>
</evidence>
<feature type="region of interest" description="Disordered" evidence="8">
    <location>
        <begin position="1"/>
        <end position="49"/>
    </location>
</feature>
<evidence type="ECO:0000259" key="11">
    <source>
        <dbReference type="PROSITE" id="PS50885"/>
    </source>
</evidence>
<dbReference type="CDD" id="cd11386">
    <property type="entry name" value="MCP_signal"/>
    <property type="match status" value="1"/>
</dbReference>
<evidence type="ECO:0000256" key="7">
    <source>
        <dbReference type="PROSITE-ProRule" id="PRU00284"/>
    </source>
</evidence>
<dbReference type="Gene3D" id="1.10.287.950">
    <property type="entry name" value="Methyl-accepting chemotaxis protein"/>
    <property type="match status" value="1"/>
</dbReference>
<name>A0ABX1Q682_9RHOO</name>
<dbReference type="SUPFAM" id="SSF58104">
    <property type="entry name" value="Methyl-accepting chemotaxis protein (MCP) signaling domain"/>
    <property type="match status" value="1"/>
</dbReference>